<proteinExistence type="inferred from homology"/>
<dbReference type="Pfam" id="PF02154">
    <property type="entry name" value="FliM"/>
    <property type="match status" value="1"/>
</dbReference>
<dbReference type="Pfam" id="PF01052">
    <property type="entry name" value="FliMN_C"/>
    <property type="match status" value="1"/>
</dbReference>
<feature type="region of interest" description="Disordered" evidence="12">
    <location>
        <begin position="331"/>
        <end position="357"/>
    </location>
</feature>
<evidence type="ECO:0000256" key="8">
    <source>
        <dbReference type="ARBA" id="ARBA00023143"/>
    </source>
</evidence>
<evidence type="ECO:0000256" key="5">
    <source>
        <dbReference type="ARBA" id="ARBA00022519"/>
    </source>
</evidence>
<keyword evidence="13" id="KW-0969">Cilium</keyword>
<dbReference type="RefSeq" id="WP_017375996.1">
    <property type="nucleotide sequence ID" value="NZ_CP012508.1"/>
</dbReference>
<keyword evidence="5 11" id="KW-0997">Cell inner membrane</keyword>
<evidence type="ECO:0000256" key="7">
    <source>
        <dbReference type="ARBA" id="ARBA00023136"/>
    </source>
</evidence>
<dbReference type="GO" id="GO:0050918">
    <property type="term" value="P:positive chemotaxis"/>
    <property type="evidence" value="ECO:0007669"/>
    <property type="project" value="TreeGrafter"/>
</dbReference>
<evidence type="ECO:0000313" key="14">
    <source>
        <dbReference type="Proteomes" id="UP000029558"/>
    </source>
</evidence>
<evidence type="ECO:0000256" key="3">
    <source>
        <dbReference type="ARBA" id="ARBA00022475"/>
    </source>
</evidence>
<keyword evidence="6 11" id="KW-0283">Flagellar rotation</keyword>
<sequence>MSTDLLSQDEIDALLHGVDGSESAEEVEVDPDAPVSIDFNSQERIVRGRMPTLEMVNERFARTFRTTLFNLLRSIPDLSVDGIQMHKFSDYMHTLFVPTSLNMVKMRPLRGNCLFVFDARLIFILVDNFFGSDGRFHAKIEGREFTPTELRIVMLLLETIFIDYKEAWAPVLDVNFEYQSSEVNPAMANIVGPTEAIFVSTFQIELNGGGGKLQIGFPYPMIEPIRDILDAGIQSDSTDIDTRWIQSLHHEIAGAPLRVTADLAKVELSAREIMQLKVGQIIPFEMPEEVQVFVQDTPAYMAKLGQANGNLAIELLKEIDKKTGAAIPFQVRSHEEEQNNPNENNNQSRKSQKSKNK</sequence>
<accession>A0A1L6TBN1</accession>
<name>A0A1L6TBN1_PISSA</name>
<organism evidence="13 14">
    <name type="scientific">Piscirickettsia salmonis</name>
    <dbReference type="NCBI Taxonomy" id="1238"/>
    <lineage>
        <taxon>Bacteria</taxon>
        <taxon>Pseudomonadati</taxon>
        <taxon>Pseudomonadota</taxon>
        <taxon>Gammaproteobacteria</taxon>
        <taxon>Thiotrichales</taxon>
        <taxon>Piscirickettsiaceae</taxon>
        <taxon>Piscirickettsia</taxon>
    </lineage>
</organism>
<protein>
    <recommendedName>
        <fullName evidence="2 10">Flagellar motor switch protein FliM</fullName>
    </recommendedName>
</protein>
<dbReference type="InterPro" id="IPR028976">
    <property type="entry name" value="CheC-like_sf"/>
</dbReference>
<dbReference type="NCBIfam" id="TIGR01397">
    <property type="entry name" value="fliM_switch"/>
    <property type="match status" value="1"/>
</dbReference>
<dbReference type="PRINTS" id="PR00955">
    <property type="entry name" value="FLGMOTORFLIM"/>
</dbReference>
<dbReference type="EMBL" id="CP012508">
    <property type="protein sequence ID" value="ALB22749.1"/>
    <property type="molecule type" value="Genomic_DNA"/>
</dbReference>
<evidence type="ECO:0000256" key="10">
    <source>
        <dbReference type="NCBIfam" id="TIGR01397"/>
    </source>
</evidence>
<evidence type="ECO:0000256" key="9">
    <source>
        <dbReference type="ARBA" id="ARBA00025044"/>
    </source>
</evidence>
<dbReference type="InterPro" id="IPR001689">
    <property type="entry name" value="Flag_FliM"/>
</dbReference>
<evidence type="ECO:0000256" key="12">
    <source>
        <dbReference type="SAM" id="MobiDB-lite"/>
    </source>
</evidence>
<evidence type="ECO:0000256" key="4">
    <source>
        <dbReference type="ARBA" id="ARBA00022500"/>
    </source>
</evidence>
<evidence type="ECO:0000256" key="1">
    <source>
        <dbReference type="ARBA" id="ARBA00011049"/>
    </source>
</evidence>
<dbReference type="CDD" id="cd17908">
    <property type="entry name" value="FliM"/>
    <property type="match status" value="1"/>
</dbReference>
<dbReference type="InterPro" id="IPR001543">
    <property type="entry name" value="FliN-like_C"/>
</dbReference>
<dbReference type="SUPFAM" id="SSF101801">
    <property type="entry name" value="Surface presentation of antigens (SPOA)"/>
    <property type="match status" value="1"/>
</dbReference>
<dbReference type="GO" id="GO:0071978">
    <property type="term" value="P:bacterial-type flagellum-dependent swarming motility"/>
    <property type="evidence" value="ECO:0007669"/>
    <property type="project" value="TreeGrafter"/>
</dbReference>
<evidence type="ECO:0000313" key="13">
    <source>
        <dbReference type="EMBL" id="ALB22749.1"/>
    </source>
</evidence>
<dbReference type="GO" id="GO:0003774">
    <property type="term" value="F:cytoskeletal motor activity"/>
    <property type="evidence" value="ECO:0007669"/>
    <property type="project" value="InterPro"/>
</dbReference>
<keyword evidence="7 11" id="KW-0472">Membrane</keyword>
<dbReference type="InterPro" id="IPR036429">
    <property type="entry name" value="SpoA-like_sf"/>
</dbReference>
<dbReference type="OrthoDB" id="9806941at2"/>
<comment type="similarity">
    <text evidence="1 11">Belongs to the FliM family.</text>
</comment>
<keyword evidence="3 11" id="KW-1003">Cell membrane</keyword>
<evidence type="ECO:0000256" key="2">
    <source>
        <dbReference type="ARBA" id="ARBA00021898"/>
    </source>
</evidence>
<dbReference type="AlphaFoldDB" id="A0A1L6TBN1"/>
<dbReference type="PANTHER" id="PTHR30034:SF3">
    <property type="entry name" value="FLAGELLAR MOTOR SWITCH PROTEIN FLIM"/>
    <property type="match status" value="1"/>
</dbReference>
<comment type="function">
    <text evidence="9 11">FliM is one of three proteins (FliG, FliN, FliM) that forms the rotor-mounted switch complex (C ring), located at the base of the basal body. This complex interacts with the CheY and CheZ chemotaxis proteins, in addition to contacting components of the motor that determine the direction of flagellar rotation.</text>
</comment>
<keyword evidence="8 11" id="KW-0975">Bacterial flagellum</keyword>
<evidence type="ECO:0000256" key="6">
    <source>
        <dbReference type="ARBA" id="ARBA00022779"/>
    </source>
</evidence>
<gene>
    <name evidence="13" type="primary">fliM</name>
    <name evidence="13" type="ORF">KU39_1567</name>
</gene>
<feature type="compositionally biased region" description="Low complexity" evidence="12">
    <location>
        <begin position="339"/>
        <end position="349"/>
    </location>
</feature>
<keyword evidence="13" id="KW-0282">Flagellum</keyword>
<dbReference type="GO" id="GO:0005886">
    <property type="term" value="C:plasma membrane"/>
    <property type="evidence" value="ECO:0007669"/>
    <property type="project" value="UniProtKB-SubCell"/>
</dbReference>
<dbReference type="Gene3D" id="2.30.330.10">
    <property type="entry name" value="SpoA-like"/>
    <property type="match status" value="1"/>
</dbReference>
<dbReference type="SUPFAM" id="SSF103039">
    <property type="entry name" value="CheC-like"/>
    <property type="match status" value="1"/>
</dbReference>
<reference evidence="13 14" key="1">
    <citation type="journal article" date="2014" name="Genome Announc.">
        <title>Comparative Genome Analysis of Two Isolates of the Fish Pathogen Piscirickettsia salmonis from Different Hosts Reveals Major Differences in Virulence-Associated Secretion Systems.</title>
        <authorList>
            <person name="Bohle H."/>
            <person name="Henriquez P."/>
            <person name="Grothusen H."/>
            <person name="Navas E."/>
            <person name="Sandoval A."/>
            <person name="Bustamante F."/>
            <person name="Bustos P."/>
            <person name="Mancilla M."/>
        </authorList>
    </citation>
    <scope>NUCLEOTIDE SEQUENCE [LARGE SCALE GENOMIC DNA]</scope>
    <source>
        <strain evidence="14">B1-32597</strain>
    </source>
</reference>
<dbReference type="Proteomes" id="UP000029558">
    <property type="component" value="Chromosome"/>
</dbReference>
<comment type="subcellular location">
    <subcellularLocation>
        <location evidence="11">Cell inner membrane</location>
        <topology evidence="11">Peripheral membrane protein</topology>
    </subcellularLocation>
    <subcellularLocation>
        <location evidence="11">Bacterial flagellum basal body</location>
    </subcellularLocation>
</comment>
<dbReference type="PANTHER" id="PTHR30034">
    <property type="entry name" value="FLAGELLAR MOTOR SWITCH PROTEIN FLIM"/>
    <property type="match status" value="1"/>
</dbReference>
<dbReference type="GO" id="GO:0009425">
    <property type="term" value="C:bacterial-type flagellum basal body"/>
    <property type="evidence" value="ECO:0007669"/>
    <property type="project" value="UniProtKB-SubCell"/>
</dbReference>
<dbReference type="PIRSF" id="PIRSF002888">
    <property type="entry name" value="FliM"/>
    <property type="match status" value="1"/>
</dbReference>
<keyword evidence="4 11" id="KW-0145">Chemotaxis</keyword>
<evidence type="ECO:0000256" key="11">
    <source>
        <dbReference type="PIRNR" id="PIRNR002888"/>
    </source>
</evidence>
<keyword evidence="13" id="KW-0966">Cell projection</keyword>
<dbReference type="Gene3D" id="3.40.1550.10">
    <property type="entry name" value="CheC-like"/>
    <property type="match status" value="1"/>
</dbReference>